<sequence length="67" mass="7083">MPRTSDGPHVQPETFCCWPVAIFGLYSVPTFFAVSQSTSPASTSTRSAPSGPATLPQVLLVDEVEAD</sequence>
<evidence type="ECO:0000313" key="2">
    <source>
        <dbReference type="Proteomes" id="UP000009154"/>
    </source>
</evidence>
<dbReference type="KEGG" id="gpo:GPOL_c47260"/>
<dbReference type="STRING" id="1112204.GPOL_c47260"/>
<dbReference type="HOGENOM" id="CLU_2806418_0_0_11"/>
<keyword evidence="2" id="KW-1185">Reference proteome</keyword>
<dbReference type="AlphaFoldDB" id="H6N068"/>
<proteinExistence type="predicted"/>
<accession>H6N068</accession>
<evidence type="ECO:0000313" key="1">
    <source>
        <dbReference type="EMBL" id="AFA75725.1"/>
    </source>
</evidence>
<protein>
    <submittedName>
        <fullName evidence="1">Uncharacterized protein</fullName>
    </submittedName>
</protein>
<dbReference type="EMBL" id="CP003119">
    <property type="protein sequence ID" value="AFA75725.1"/>
    <property type="molecule type" value="Genomic_DNA"/>
</dbReference>
<dbReference type="Proteomes" id="UP000009154">
    <property type="component" value="Chromosome"/>
</dbReference>
<gene>
    <name evidence="1" type="ordered locus">GPOL_c47260</name>
</gene>
<organism evidence="1 2">
    <name type="scientific">Gordonia polyisoprenivorans (strain DSM 44266 / VH2)</name>
    <dbReference type="NCBI Taxonomy" id="1112204"/>
    <lineage>
        <taxon>Bacteria</taxon>
        <taxon>Bacillati</taxon>
        <taxon>Actinomycetota</taxon>
        <taxon>Actinomycetes</taxon>
        <taxon>Mycobacteriales</taxon>
        <taxon>Gordoniaceae</taxon>
        <taxon>Gordonia</taxon>
    </lineage>
</organism>
<reference evidence="1 2" key="1">
    <citation type="journal article" date="2012" name="Appl. Environ. Microbiol.">
        <title>Involvement of two latex-clearing proteins during rubber degradation and insights into the subsequent degradation pathway revealed by the genome sequence of Gordonia polyisoprenivorans strain VH2.</title>
        <authorList>
            <person name="Hiessl S."/>
            <person name="Schuldes J."/>
            <person name="Thurmer A."/>
            <person name="Halbsguth T."/>
            <person name="Broker D."/>
            <person name="Angelov A."/>
            <person name="Liebl W."/>
            <person name="Daniel R."/>
            <person name="Steinbuchel A."/>
        </authorList>
    </citation>
    <scope>NUCLEOTIDE SEQUENCE [LARGE SCALE GENOMIC DNA]</scope>
    <source>
        <strain evidence="2">DSM 44266 / VH2</strain>
    </source>
</reference>
<name>H6N068_GORPV</name>